<accession>A0A3E3EGG4</accession>
<dbReference type="InterPro" id="IPR042047">
    <property type="entry name" value="SleB_dom1"/>
</dbReference>
<proteinExistence type="predicted"/>
<evidence type="ECO:0000313" key="4">
    <source>
        <dbReference type="Proteomes" id="UP000261032"/>
    </source>
</evidence>
<dbReference type="GeneID" id="64197912"/>
<name>A0A3E3EGG4_9FIRM</name>
<evidence type="ECO:0000313" key="2">
    <source>
        <dbReference type="EMBL" id="MDB7082668.1"/>
    </source>
</evidence>
<keyword evidence="3" id="KW-0378">Hydrolase</keyword>
<evidence type="ECO:0000313" key="3">
    <source>
        <dbReference type="EMBL" id="RGD86321.1"/>
    </source>
</evidence>
<sequence>MARIKYSTEEVDLLARLIKSEALGEGEQGMLLVGNVVINRVVANCDVFRNTRTITEVVYQKNAFSGVGTPLFNEPVNELLRQIALRCINGYRNEPATNALWFKNPGTNVACPEKFYGNLSGRFKQHCFYNPGLKLNCDL</sequence>
<comment type="caution">
    <text evidence="3">The sequence shown here is derived from an EMBL/GenBank/DDBJ whole genome shotgun (WGS) entry which is preliminary data.</text>
</comment>
<dbReference type="EMBL" id="QUSL01000006">
    <property type="protein sequence ID" value="RGD86321.1"/>
    <property type="molecule type" value="Genomic_DNA"/>
</dbReference>
<evidence type="ECO:0000259" key="1">
    <source>
        <dbReference type="Pfam" id="PF07486"/>
    </source>
</evidence>
<dbReference type="Pfam" id="PF07486">
    <property type="entry name" value="Hydrolase_2"/>
    <property type="match status" value="1"/>
</dbReference>
<feature type="domain" description="Cell wall hydrolase SleB" evidence="1">
    <location>
        <begin position="24"/>
        <end position="129"/>
    </location>
</feature>
<dbReference type="Gene3D" id="1.10.10.2520">
    <property type="entry name" value="Cell wall hydrolase SleB, domain 1"/>
    <property type="match status" value="1"/>
</dbReference>
<dbReference type="Proteomes" id="UP000261032">
    <property type="component" value="Unassembled WGS sequence"/>
</dbReference>
<protein>
    <submittedName>
        <fullName evidence="3">Cell wall hydrolase</fullName>
    </submittedName>
</protein>
<dbReference type="EMBL" id="JAQLKE010000003">
    <property type="protein sequence ID" value="MDB7082668.1"/>
    <property type="molecule type" value="Genomic_DNA"/>
</dbReference>
<dbReference type="InterPro" id="IPR011105">
    <property type="entry name" value="Cell_wall_hydrolase_SleB"/>
</dbReference>
<gene>
    <name evidence="3" type="ORF">DXB93_05505</name>
    <name evidence="2" type="ORF">PM738_02545</name>
</gene>
<dbReference type="RefSeq" id="WP_003536987.1">
    <property type="nucleotide sequence ID" value="NZ_AP031443.1"/>
</dbReference>
<dbReference type="GO" id="GO:0016787">
    <property type="term" value="F:hydrolase activity"/>
    <property type="evidence" value="ECO:0007669"/>
    <property type="project" value="UniProtKB-KW"/>
</dbReference>
<reference evidence="3 4" key="1">
    <citation type="submission" date="2018-08" db="EMBL/GenBank/DDBJ databases">
        <title>A genome reference for cultivated species of the human gut microbiota.</title>
        <authorList>
            <person name="Zou Y."/>
            <person name="Xue W."/>
            <person name="Luo G."/>
        </authorList>
    </citation>
    <scope>NUCLEOTIDE SEQUENCE [LARGE SCALE GENOMIC DNA]</scope>
    <source>
        <strain evidence="3 4">OM06-4</strain>
    </source>
</reference>
<dbReference type="Proteomes" id="UP001211987">
    <property type="component" value="Unassembled WGS sequence"/>
</dbReference>
<dbReference type="AlphaFoldDB" id="A0A3E3EGG4"/>
<organism evidence="3 4">
    <name type="scientific">Thomasclavelia ramosa</name>
    <dbReference type="NCBI Taxonomy" id="1547"/>
    <lineage>
        <taxon>Bacteria</taxon>
        <taxon>Bacillati</taxon>
        <taxon>Bacillota</taxon>
        <taxon>Erysipelotrichia</taxon>
        <taxon>Erysipelotrichales</taxon>
        <taxon>Coprobacillaceae</taxon>
        <taxon>Thomasclavelia</taxon>
    </lineage>
</organism>
<reference evidence="2" key="2">
    <citation type="submission" date="2023-01" db="EMBL/GenBank/DDBJ databases">
        <title>Human gut microbiome strain richness.</title>
        <authorList>
            <person name="Chen-Liaw A."/>
        </authorList>
    </citation>
    <scope>NUCLEOTIDE SEQUENCE</scope>
    <source>
        <strain evidence="2">1001217st2_G6_1001217B_191108</strain>
    </source>
</reference>